<dbReference type="GO" id="GO:0015562">
    <property type="term" value="F:efflux transmembrane transporter activity"/>
    <property type="evidence" value="ECO:0007669"/>
    <property type="project" value="TreeGrafter"/>
</dbReference>
<comment type="caution">
    <text evidence="7">The sequence shown here is derived from an EMBL/GenBank/DDBJ whole genome shotgun (WGS) entry which is preliminary data.</text>
</comment>
<dbReference type="OrthoDB" id="9809068at2"/>
<evidence type="ECO:0000313" key="8">
    <source>
        <dbReference type="Proteomes" id="UP000295063"/>
    </source>
</evidence>
<dbReference type="GO" id="GO:1990281">
    <property type="term" value="C:efflux pump complex"/>
    <property type="evidence" value="ECO:0007669"/>
    <property type="project" value="TreeGrafter"/>
</dbReference>
<dbReference type="Gene3D" id="1.10.287.470">
    <property type="entry name" value="Helix hairpin bin"/>
    <property type="match status" value="1"/>
</dbReference>
<dbReference type="InterPro" id="IPR058627">
    <property type="entry name" value="MdtA-like_C"/>
</dbReference>
<accession>A0A4R1Q245</accession>
<feature type="domain" description="YknX-like beta-barrel" evidence="6">
    <location>
        <begin position="202"/>
        <end position="276"/>
    </location>
</feature>
<dbReference type="InterPro" id="IPR058636">
    <property type="entry name" value="Beta-barrel_YknX"/>
</dbReference>
<evidence type="ECO:0000259" key="5">
    <source>
        <dbReference type="Pfam" id="PF25967"/>
    </source>
</evidence>
<keyword evidence="3" id="KW-0813">Transport</keyword>
<reference evidence="7 8" key="1">
    <citation type="submission" date="2019-03" db="EMBL/GenBank/DDBJ databases">
        <title>Genomic Encyclopedia of Type Strains, Phase IV (KMG-IV): sequencing the most valuable type-strain genomes for metagenomic binning, comparative biology and taxonomic classification.</title>
        <authorList>
            <person name="Goeker M."/>
        </authorList>
    </citation>
    <scope>NUCLEOTIDE SEQUENCE [LARGE SCALE GENOMIC DNA]</scope>
    <source>
        <strain evidence="7 8">DSM 15969</strain>
    </source>
</reference>
<dbReference type="Pfam" id="PF25917">
    <property type="entry name" value="BSH_RND"/>
    <property type="match status" value="1"/>
</dbReference>
<dbReference type="NCBIfam" id="TIGR01730">
    <property type="entry name" value="RND_mfp"/>
    <property type="match status" value="1"/>
</dbReference>
<dbReference type="FunFam" id="2.40.30.170:FF:000010">
    <property type="entry name" value="Efflux RND transporter periplasmic adaptor subunit"/>
    <property type="match status" value="1"/>
</dbReference>
<dbReference type="InterPro" id="IPR058625">
    <property type="entry name" value="MdtA-like_BSH"/>
</dbReference>
<dbReference type="PANTHER" id="PTHR30469">
    <property type="entry name" value="MULTIDRUG RESISTANCE PROTEIN MDTA"/>
    <property type="match status" value="1"/>
</dbReference>
<feature type="domain" description="Multidrug resistance protein MdtA-like barrel-sandwich hybrid" evidence="4">
    <location>
        <begin position="66"/>
        <end position="194"/>
    </location>
</feature>
<evidence type="ECO:0000256" key="2">
    <source>
        <dbReference type="ARBA" id="ARBA00009477"/>
    </source>
</evidence>
<dbReference type="Pfam" id="PF25967">
    <property type="entry name" value="RND-MFP_C"/>
    <property type="match status" value="1"/>
</dbReference>
<dbReference type="Proteomes" id="UP000295063">
    <property type="component" value="Unassembled WGS sequence"/>
</dbReference>
<keyword evidence="8" id="KW-1185">Reference proteome</keyword>
<comment type="similarity">
    <text evidence="2">Belongs to the membrane fusion protein (MFP) (TC 8.A.1) family.</text>
</comment>
<dbReference type="SUPFAM" id="SSF111369">
    <property type="entry name" value="HlyD-like secretion proteins"/>
    <property type="match status" value="1"/>
</dbReference>
<dbReference type="RefSeq" id="WP_132076466.1">
    <property type="nucleotide sequence ID" value="NZ_DAIMLW010000488.1"/>
</dbReference>
<dbReference type="Gene3D" id="2.40.420.20">
    <property type="match status" value="1"/>
</dbReference>
<organism evidence="7 8">
    <name type="scientific">Anaerospora hongkongensis</name>
    <dbReference type="NCBI Taxonomy" id="244830"/>
    <lineage>
        <taxon>Bacteria</taxon>
        <taxon>Bacillati</taxon>
        <taxon>Bacillota</taxon>
        <taxon>Negativicutes</taxon>
        <taxon>Selenomonadales</taxon>
        <taxon>Sporomusaceae</taxon>
        <taxon>Anaerospora</taxon>
    </lineage>
</organism>
<dbReference type="Gene3D" id="2.40.30.170">
    <property type="match status" value="1"/>
</dbReference>
<dbReference type="Pfam" id="PF25990">
    <property type="entry name" value="Beta-barrel_YknX"/>
    <property type="match status" value="1"/>
</dbReference>
<dbReference type="AlphaFoldDB" id="A0A4R1Q245"/>
<feature type="domain" description="Multidrug resistance protein MdtA-like C-terminal permuted SH3" evidence="5">
    <location>
        <begin position="286"/>
        <end position="343"/>
    </location>
</feature>
<dbReference type="Gene3D" id="2.40.50.100">
    <property type="match status" value="1"/>
</dbReference>
<dbReference type="PANTHER" id="PTHR30469:SF33">
    <property type="entry name" value="SLR1207 PROTEIN"/>
    <property type="match status" value="1"/>
</dbReference>
<dbReference type="EMBL" id="SLUI01000003">
    <property type="protein sequence ID" value="TCL38548.1"/>
    <property type="molecule type" value="Genomic_DNA"/>
</dbReference>
<gene>
    <name evidence="7" type="ORF">EV210_10320</name>
</gene>
<evidence type="ECO:0000259" key="6">
    <source>
        <dbReference type="Pfam" id="PF25990"/>
    </source>
</evidence>
<evidence type="ECO:0000256" key="1">
    <source>
        <dbReference type="ARBA" id="ARBA00004196"/>
    </source>
</evidence>
<evidence type="ECO:0000259" key="4">
    <source>
        <dbReference type="Pfam" id="PF25917"/>
    </source>
</evidence>
<evidence type="ECO:0000256" key="3">
    <source>
        <dbReference type="ARBA" id="ARBA00022448"/>
    </source>
</evidence>
<proteinExistence type="inferred from homology"/>
<comment type="subcellular location">
    <subcellularLocation>
        <location evidence="1">Cell envelope</location>
    </subcellularLocation>
</comment>
<sequence length="364" mass="38719">MKALWLFIMKYKKWLLLVILAAAAVKGGLVYQASQTKPAVTAKTVKVERGDIVSTVSATGTIKPVNMVEISSKITGLIEEMKVQENDAVKAGQELVILDDTRLQAQASQAREKLNNAAANYDRNVRLNGIGAVSEQQLDSSRLDYKVAQAAYDDAVSQLSDTIIKAPIDGIVIGKPIPAGQTVAQGISNPMVILTIADMSKMQIETQVDETDIGKIAVGQTAVFTVDAYTGKQFTGKVSRISQKATVTSNVVYYTVFIDVDATDNLLKPTMTARVLIHSGESKDTLTLPLSALKSGSQGQYVTVSRSNGKTEDVPVTTGLSGEDRIEVTSGVSEGDQVVVAQVKASAASTQQRQGGGGIPGMRR</sequence>
<name>A0A4R1Q245_9FIRM</name>
<protein>
    <submittedName>
        <fullName evidence="7">HlyD family secretion protein</fullName>
    </submittedName>
</protein>
<evidence type="ECO:0000313" key="7">
    <source>
        <dbReference type="EMBL" id="TCL38548.1"/>
    </source>
</evidence>
<dbReference type="InterPro" id="IPR006143">
    <property type="entry name" value="RND_pump_MFP"/>
</dbReference>